<dbReference type="InterPro" id="IPR013766">
    <property type="entry name" value="Thioredoxin_domain"/>
</dbReference>
<dbReference type="GO" id="GO:0016491">
    <property type="term" value="F:oxidoreductase activity"/>
    <property type="evidence" value="ECO:0007669"/>
    <property type="project" value="InterPro"/>
</dbReference>
<dbReference type="Pfam" id="PF14289">
    <property type="entry name" value="DUF4369"/>
    <property type="match status" value="1"/>
</dbReference>
<evidence type="ECO:0000256" key="3">
    <source>
        <dbReference type="ARBA" id="ARBA00023157"/>
    </source>
</evidence>
<comment type="subcellular location">
    <subcellularLocation>
        <location evidence="1">Cell envelope</location>
    </subcellularLocation>
</comment>
<evidence type="ECO:0000256" key="1">
    <source>
        <dbReference type="ARBA" id="ARBA00004196"/>
    </source>
</evidence>
<dbReference type="GO" id="GO:0030313">
    <property type="term" value="C:cell envelope"/>
    <property type="evidence" value="ECO:0007669"/>
    <property type="project" value="UniProtKB-SubCell"/>
</dbReference>
<dbReference type="EMBL" id="FWXT01000004">
    <property type="protein sequence ID" value="SMD03956.1"/>
    <property type="molecule type" value="Genomic_DNA"/>
</dbReference>
<dbReference type="PANTHER" id="PTHR42852:SF6">
    <property type="entry name" value="THIOL:DISULFIDE INTERCHANGE PROTEIN DSBE"/>
    <property type="match status" value="1"/>
</dbReference>
<organism evidence="6 7">
    <name type="scientific">Pedobacter africanus</name>
    <dbReference type="NCBI Taxonomy" id="151894"/>
    <lineage>
        <taxon>Bacteria</taxon>
        <taxon>Pseudomonadati</taxon>
        <taxon>Bacteroidota</taxon>
        <taxon>Sphingobacteriia</taxon>
        <taxon>Sphingobacteriales</taxon>
        <taxon>Sphingobacteriaceae</taxon>
        <taxon>Pedobacter</taxon>
    </lineage>
</organism>
<dbReference type="GO" id="GO:0016209">
    <property type="term" value="F:antioxidant activity"/>
    <property type="evidence" value="ECO:0007669"/>
    <property type="project" value="InterPro"/>
</dbReference>
<dbReference type="InterPro" id="IPR000866">
    <property type="entry name" value="AhpC/TSA"/>
</dbReference>
<dbReference type="GO" id="GO:0016853">
    <property type="term" value="F:isomerase activity"/>
    <property type="evidence" value="ECO:0007669"/>
    <property type="project" value="UniProtKB-KW"/>
</dbReference>
<gene>
    <name evidence="6" type="ORF">SAMN04488524_4420</name>
</gene>
<dbReference type="PROSITE" id="PS51352">
    <property type="entry name" value="THIOREDOXIN_2"/>
    <property type="match status" value="1"/>
</dbReference>
<dbReference type="STRING" id="151894.SAMN04488524_4420"/>
<keyword evidence="3" id="KW-1015">Disulfide bond</keyword>
<dbReference type="AlphaFoldDB" id="A0A1W2E3W3"/>
<evidence type="ECO:0000256" key="4">
    <source>
        <dbReference type="ARBA" id="ARBA00023284"/>
    </source>
</evidence>
<dbReference type="InterPro" id="IPR050553">
    <property type="entry name" value="Thioredoxin_ResA/DsbE_sf"/>
</dbReference>
<name>A0A1W2E3W3_9SPHI</name>
<dbReference type="PANTHER" id="PTHR42852">
    <property type="entry name" value="THIOL:DISULFIDE INTERCHANGE PROTEIN DSBE"/>
    <property type="match status" value="1"/>
</dbReference>
<proteinExistence type="predicted"/>
<dbReference type="InterPro" id="IPR025380">
    <property type="entry name" value="DUF4369"/>
</dbReference>
<dbReference type="GO" id="GO:0017004">
    <property type="term" value="P:cytochrome complex assembly"/>
    <property type="evidence" value="ECO:0007669"/>
    <property type="project" value="UniProtKB-KW"/>
</dbReference>
<dbReference type="Gene3D" id="3.40.30.10">
    <property type="entry name" value="Glutaredoxin"/>
    <property type="match status" value="1"/>
</dbReference>
<evidence type="ECO:0000313" key="7">
    <source>
        <dbReference type="Proteomes" id="UP000192756"/>
    </source>
</evidence>
<accession>A0A1W2E3W3</accession>
<sequence>MCITMPIIASAQQNSFTVKGRMNLSHDGEKVHLYYTSFGKSMHDSTLVHNGAFTFEGHVDAAGLAYLIAGTVLSTNDIDFYLAPGLTHIVTTDSLKNAKIGGNEIATDYCRLMEPVRPLQRQKMNHTLKYHRIPKAEIEHPPAKELLNKIAKLDGRIAEITSAFMADNPDSYVTLELMIRRAGGIIDHAVVYPSFHKLSDRIKNSDKGKIFAERIAKAGKMVAGASVPHFEALTPEGKTLNLRTILNSGKYTILDFWASWCSPCRKENPYLVQAYNTYSRKELNILSVSLDSDPGKWKAAIEKDGLLWQQVSGLKGWKDPVAVLYGITALPQNLLLDANGIILAKNLHAEDLLKKLADLTK</sequence>
<keyword evidence="7" id="KW-1185">Reference proteome</keyword>
<reference evidence="7" key="1">
    <citation type="submission" date="2017-04" db="EMBL/GenBank/DDBJ databases">
        <authorList>
            <person name="Varghese N."/>
            <person name="Submissions S."/>
        </authorList>
    </citation>
    <scope>NUCLEOTIDE SEQUENCE [LARGE SCALE GENOMIC DNA]</scope>
    <source>
        <strain evidence="7">DSM 12126</strain>
    </source>
</reference>
<dbReference type="Pfam" id="PF00578">
    <property type="entry name" value="AhpC-TSA"/>
    <property type="match status" value="1"/>
</dbReference>
<dbReference type="CDD" id="cd02966">
    <property type="entry name" value="TlpA_like_family"/>
    <property type="match status" value="1"/>
</dbReference>
<dbReference type="SUPFAM" id="SSF52833">
    <property type="entry name" value="Thioredoxin-like"/>
    <property type="match status" value="1"/>
</dbReference>
<dbReference type="Proteomes" id="UP000192756">
    <property type="component" value="Unassembled WGS sequence"/>
</dbReference>
<evidence type="ECO:0000256" key="2">
    <source>
        <dbReference type="ARBA" id="ARBA00022748"/>
    </source>
</evidence>
<feature type="domain" description="Thioredoxin" evidence="5">
    <location>
        <begin position="221"/>
        <end position="361"/>
    </location>
</feature>
<keyword evidence="2" id="KW-0201">Cytochrome c-type biogenesis</keyword>
<evidence type="ECO:0000259" key="5">
    <source>
        <dbReference type="PROSITE" id="PS51352"/>
    </source>
</evidence>
<evidence type="ECO:0000313" key="6">
    <source>
        <dbReference type="EMBL" id="SMD03956.1"/>
    </source>
</evidence>
<dbReference type="InterPro" id="IPR036249">
    <property type="entry name" value="Thioredoxin-like_sf"/>
</dbReference>
<keyword evidence="4" id="KW-0676">Redox-active center</keyword>
<protein>
    <submittedName>
        <fullName evidence="6">Thiol-disulfide isomerase or thioredoxin</fullName>
    </submittedName>
</protein>
<keyword evidence="6" id="KW-0413">Isomerase</keyword>